<dbReference type="HOGENOM" id="CLU_1812247_0_0_7"/>
<sequence length="142" mass="16615">MPWYRYVVIKSLKCIKKQEATGDDVYIKLNMDYGEEIPDGDGYTVRYPYEGVIRKNMKEGETWTIGYPVKAEYWVVVTAMDSDAKEADRIDDVLATWYINVYEMDDIWKGDGIKTLTGGDNCEYELTYEYPDWQLKSNPWAT</sequence>
<evidence type="ECO:0000313" key="2">
    <source>
        <dbReference type="Proteomes" id="UP000019141"/>
    </source>
</evidence>
<name>W4LSV5_ENTF1</name>
<evidence type="ECO:0000313" key="1">
    <source>
        <dbReference type="EMBL" id="ETX01063.1"/>
    </source>
</evidence>
<dbReference type="AlphaFoldDB" id="W4LSV5"/>
<reference evidence="1 2" key="1">
    <citation type="journal article" date="2014" name="Nature">
        <title>An environmental bacterial taxon with a large and distinct metabolic repertoire.</title>
        <authorList>
            <person name="Wilson M.C."/>
            <person name="Mori T."/>
            <person name="Ruckert C."/>
            <person name="Uria A.R."/>
            <person name="Helf M.J."/>
            <person name="Takada K."/>
            <person name="Gernert C."/>
            <person name="Steffens U.A."/>
            <person name="Heycke N."/>
            <person name="Schmitt S."/>
            <person name="Rinke C."/>
            <person name="Helfrich E.J."/>
            <person name="Brachmann A.O."/>
            <person name="Gurgui C."/>
            <person name="Wakimoto T."/>
            <person name="Kracht M."/>
            <person name="Crusemann M."/>
            <person name="Hentschel U."/>
            <person name="Abe I."/>
            <person name="Matsunaga S."/>
            <person name="Kalinowski J."/>
            <person name="Takeyama H."/>
            <person name="Piel J."/>
        </authorList>
    </citation>
    <scope>NUCLEOTIDE SEQUENCE [LARGE SCALE GENOMIC DNA]</scope>
    <source>
        <strain evidence="2">TSY1</strain>
    </source>
</reference>
<gene>
    <name evidence="1" type="ORF">ETSY1_08855</name>
</gene>
<protein>
    <submittedName>
        <fullName evidence="1">Uncharacterized protein</fullName>
    </submittedName>
</protein>
<comment type="caution">
    <text evidence="1">The sequence shown here is derived from an EMBL/GenBank/DDBJ whole genome shotgun (WGS) entry which is preliminary data.</text>
</comment>
<dbReference type="EMBL" id="AZHW01000274">
    <property type="protein sequence ID" value="ETX01063.1"/>
    <property type="molecule type" value="Genomic_DNA"/>
</dbReference>
<organism evidence="1 2">
    <name type="scientific">Entotheonella factor</name>
    <dbReference type="NCBI Taxonomy" id="1429438"/>
    <lineage>
        <taxon>Bacteria</taxon>
        <taxon>Pseudomonadati</taxon>
        <taxon>Nitrospinota/Tectimicrobiota group</taxon>
        <taxon>Candidatus Tectimicrobiota</taxon>
        <taxon>Candidatus Entotheonellia</taxon>
        <taxon>Candidatus Entotheonellales</taxon>
        <taxon>Candidatus Entotheonellaceae</taxon>
        <taxon>Candidatus Entotheonella</taxon>
    </lineage>
</organism>
<accession>W4LSV5</accession>
<keyword evidence="2" id="KW-1185">Reference proteome</keyword>
<proteinExistence type="predicted"/>
<dbReference type="Proteomes" id="UP000019141">
    <property type="component" value="Unassembled WGS sequence"/>
</dbReference>